<keyword evidence="2" id="KW-0282">Flagellum</keyword>
<feature type="region of interest" description="Disordered" evidence="1">
    <location>
        <begin position="111"/>
        <end position="138"/>
    </location>
</feature>
<keyword evidence="2" id="KW-0969">Cilium</keyword>
<name>A0ABV1KPN7_9BACL</name>
<organism evidence="2 3">
    <name type="scientific">Cohnella silvisoli</name>
    <dbReference type="NCBI Taxonomy" id="2873699"/>
    <lineage>
        <taxon>Bacteria</taxon>
        <taxon>Bacillati</taxon>
        <taxon>Bacillota</taxon>
        <taxon>Bacilli</taxon>
        <taxon>Bacillales</taxon>
        <taxon>Paenibacillaceae</taxon>
        <taxon>Cohnella</taxon>
    </lineage>
</organism>
<proteinExistence type="predicted"/>
<evidence type="ECO:0000256" key="1">
    <source>
        <dbReference type="SAM" id="MobiDB-lite"/>
    </source>
</evidence>
<dbReference type="Proteomes" id="UP001493487">
    <property type="component" value="Unassembled WGS sequence"/>
</dbReference>
<reference evidence="2 3" key="1">
    <citation type="journal article" date="2023" name="Genome Announc.">
        <title>Pan-Genome Analyses of the Genus Cohnella and Proposal of the Novel Species Cohnella silvisoli sp. nov., Isolated from Forest Soil.</title>
        <authorList>
            <person name="Wang C."/>
            <person name="Mao L."/>
            <person name="Bao G."/>
            <person name="Zhu H."/>
        </authorList>
    </citation>
    <scope>NUCLEOTIDE SEQUENCE [LARGE SCALE GENOMIC DNA]</scope>
    <source>
        <strain evidence="2 3">NL03-T5-1</strain>
    </source>
</reference>
<evidence type="ECO:0000313" key="3">
    <source>
        <dbReference type="Proteomes" id="UP001493487"/>
    </source>
</evidence>
<dbReference type="EMBL" id="JASKHM010000003">
    <property type="protein sequence ID" value="MEQ4482025.1"/>
    <property type="molecule type" value="Genomic_DNA"/>
</dbReference>
<sequence>MNLVYCPRCNKLYAKTIREMCNNCYNELEKDYERCVQYLRENKGLNIQQLSDDTEISIKQITRWIREGRISLLNAPNLSYPCETCGTLIRDGHMCDSCKARLQRDVRNANSTGLQQHNPDENKHSGAYQIGNRLKDRQ</sequence>
<accession>A0ABV1KPN7</accession>
<evidence type="ECO:0000313" key="2">
    <source>
        <dbReference type="EMBL" id="MEQ4482025.1"/>
    </source>
</evidence>
<protein>
    <submittedName>
        <fullName evidence="2">Flagellar protein</fullName>
    </submittedName>
</protein>
<gene>
    <name evidence="2" type="ORF">QJS35_06420</name>
</gene>
<comment type="caution">
    <text evidence="2">The sequence shown here is derived from an EMBL/GenBank/DDBJ whole genome shotgun (WGS) entry which is preliminary data.</text>
</comment>
<keyword evidence="3" id="KW-1185">Reference proteome</keyword>
<dbReference type="RefSeq" id="WP_232185300.1">
    <property type="nucleotide sequence ID" value="NZ_JAIOAP010000004.1"/>
</dbReference>
<keyword evidence="2" id="KW-0966">Cell projection</keyword>